<dbReference type="RefSeq" id="WP_092981920.1">
    <property type="nucleotide sequence ID" value="NZ_FOYQ01000001.1"/>
</dbReference>
<dbReference type="EMBL" id="FOYQ01000001">
    <property type="protein sequence ID" value="SFR39632.1"/>
    <property type="molecule type" value="Genomic_DNA"/>
</dbReference>
<dbReference type="HAMAP" id="MF_00170">
    <property type="entry name" value="Rib_5P_isom_A"/>
    <property type="match status" value="1"/>
</dbReference>
<feature type="binding site" evidence="3">
    <location>
        <position position="124"/>
    </location>
    <ligand>
        <name>substrate</name>
    </ligand>
</feature>
<dbReference type="GO" id="GO:0004751">
    <property type="term" value="F:ribose-5-phosphate isomerase activity"/>
    <property type="evidence" value="ECO:0007669"/>
    <property type="project" value="UniProtKB-UniRule"/>
</dbReference>
<dbReference type="OrthoDB" id="5870696at2"/>
<dbReference type="InterPro" id="IPR004788">
    <property type="entry name" value="Ribose5P_isomerase_type_A"/>
</dbReference>
<dbReference type="InterPro" id="IPR037171">
    <property type="entry name" value="NagB/RpiA_transferase-like"/>
</dbReference>
<proteinExistence type="inferred from homology"/>
<dbReference type="GO" id="GO:0006014">
    <property type="term" value="P:D-ribose metabolic process"/>
    <property type="evidence" value="ECO:0007669"/>
    <property type="project" value="TreeGrafter"/>
</dbReference>
<evidence type="ECO:0000313" key="5">
    <source>
        <dbReference type="Proteomes" id="UP000199534"/>
    </source>
</evidence>
<keyword evidence="5" id="KW-1185">Reference proteome</keyword>
<dbReference type="STRING" id="400055.SAMN04490243_1546"/>
<dbReference type="AlphaFoldDB" id="A0A1I6GBR9"/>
<evidence type="ECO:0000256" key="3">
    <source>
        <dbReference type="HAMAP-Rule" id="MF_00170"/>
    </source>
</evidence>
<feature type="binding site" evidence="3">
    <location>
        <begin position="29"/>
        <end position="32"/>
    </location>
    <ligand>
        <name>substrate</name>
    </ligand>
</feature>
<dbReference type="GO" id="GO:0009052">
    <property type="term" value="P:pentose-phosphate shunt, non-oxidative branch"/>
    <property type="evidence" value="ECO:0007669"/>
    <property type="project" value="UniProtKB-UniRule"/>
</dbReference>
<sequence>MDHTTQAKQQAAKAALKYVEPGMILGLGTGSTAAELIRLLGEQVAQGFDITGVPSSDQSAQLAQELGIPLSSLQESPVLDLNIDGADEVDPQFNMIKGGGGALLREKILAQSAKRNIFIVDQGKQVHELGAFPLPLEVVPFALESVVIQLQQIDLNPQLRLQNGAPFKTDEGNAILDADIRGFSDYQRLNSRLLAIPGIVETGLFLDYVDVLIVGNLTGAGILENPK</sequence>
<dbReference type="Gene3D" id="3.40.50.1360">
    <property type="match status" value="1"/>
</dbReference>
<name>A0A1I6GBR9_9FLAO</name>
<dbReference type="EC" id="5.3.1.6" evidence="3"/>
<dbReference type="SUPFAM" id="SSF100950">
    <property type="entry name" value="NagB/RpiA/CoA transferase-like"/>
    <property type="match status" value="1"/>
</dbReference>
<dbReference type="PANTHER" id="PTHR11934:SF0">
    <property type="entry name" value="RIBOSE-5-PHOSPHATE ISOMERASE"/>
    <property type="match status" value="1"/>
</dbReference>
<comment type="function">
    <text evidence="3">Catalyzes the reversible conversion of ribose-5-phosphate to ribulose 5-phosphate.</text>
</comment>
<feature type="active site" description="Proton acceptor" evidence="3">
    <location>
        <position position="106"/>
    </location>
</feature>
<comment type="similarity">
    <text evidence="3">Belongs to the ribose 5-phosphate isomerase family.</text>
</comment>
<comment type="pathway">
    <text evidence="3">Carbohydrate degradation; pentose phosphate pathway; D-ribose 5-phosphate from D-ribulose 5-phosphate (non-oxidative stage): step 1/1.</text>
</comment>
<gene>
    <name evidence="3" type="primary">rpiA</name>
    <name evidence="4" type="ORF">SAMN04490243_1546</name>
</gene>
<keyword evidence="2 3" id="KW-0413">Isomerase</keyword>
<comment type="subunit">
    <text evidence="3">Homodimer.</text>
</comment>
<accession>A0A1I6GBR9</accession>
<evidence type="ECO:0000256" key="2">
    <source>
        <dbReference type="ARBA" id="ARBA00023235"/>
    </source>
</evidence>
<dbReference type="FunFam" id="3.40.50.1360:FF:000001">
    <property type="entry name" value="Ribose-5-phosphate isomerase A"/>
    <property type="match status" value="1"/>
</dbReference>
<protein>
    <recommendedName>
        <fullName evidence="3">Ribose-5-phosphate isomerase A</fullName>
        <ecNumber evidence="3">5.3.1.6</ecNumber>
    </recommendedName>
    <alternativeName>
        <fullName evidence="3">Phosphoriboisomerase A</fullName>
        <shortName evidence="3">PRI</shortName>
    </alternativeName>
</protein>
<dbReference type="InterPro" id="IPR020672">
    <property type="entry name" value="Ribose5P_isomerase_typA_subgr"/>
</dbReference>
<dbReference type="UniPathway" id="UPA00115">
    <property type="reaction ID" value="UER00412"/>
</dbReference>
<dbReference type="CDD" id="cd01398">
    <property type="entry name" value="RPI_A"/>
    <property type="match status" value="1"/>
</dbReference>
<dbReference type="NCBIfam" id="NF001924">
    <property type="entry name" value="PRK00702.1"/>
    <property type="match status" value="1"/>
</dbReference>
<dbReference type="Proteomes" id="UP000199534">
    <property type="component" value="Unassembled WGS sequence"/>
</dbReference>
<dbReference type="NCBIfam" id="TIGR00021">
    <property type="entry name" value="rpiA"/>
    <property type="match status" value="1"/>
</dbReference>
<organism evidence="4 5">
    <name type="scientific">Robiginitalea myxolifaciens</name>
    <dbReference type="NCBI Taxonomy" id="400055"/>
    <lineage>
        <taxon>Bacteria</taxon>
        <taxon>Pseudomonadati</taxon>
        <taxon>Bacteroidota</taxon>
        <taxon>Flavobacteriia</taxon>
        <taxon>Flavobacteriales</taxon>
        <taxon>Flavobacteriaceae</taxon>
        <taxon>Robiginitalea</taxon>
    </lineage>
</organism>
<dbReference type="GO" id="GO:0005829">
    <property type="term" value="C:cytosol"/>
    <property type="evidence" value="ECO:0007669"/>
    <property type="project" value="TreeGrafter"/>
</dbReference>
<feature type="binding site" evidence="3">
    <location>
        <begin position="97"/>
        <end position="100"/>
    </location>
    <ligand>
        <name>substrate</name>
    </ligand>
</feature>
<evidence type="ECO:0000313" key="4">
    <source>
        <dbReference type="EMBL" id="SFR39632.1"/>
    </source>
</evidence>
<dbReference type="Gene3D" id="3.30.70.260">
    <property type="match status" value="1"/>
</dbReference>
<dbReference type="Pfam" id="PF06026">
    <property type="entry name" value="Rib_5-P_isom_A"/>
    <property type="match status" value="1"/>
</dbReference>
<feature type="binding site" evidence="3">
    <location>
        <begin position="84"/>
        <end position="87"/>
    </location>
    <ligand>
        <name>substrate</name>
    </ligand>
</feature>
<dbReference type="SUPFAM" id="SSF75445">
    <property type="entry name" value="D-ribose-5-phosphate isomerase (RpiA), lid domain"/>
    <property type="match status" value="1"/>
</dbReference>
<dbReference type="PANTHER" id="PTHR11934">
    <property type="entry name" value="RIBOSE-5-PHOSPHATE ISOMERASE"/>
    <property type="match status" value="1"/>
</dbReference>
<evidence type="ECO:0000256" key="1">
    <source>
        <dbReference type="ARBA" id="ARBA00001713"/>
    </source>
</evidence>
<reference evidence="4 5" key="1">
    <citation type="submission" date="2016-10" db="EMBL/GenBank/DDBJ databases">
        <authorList>
            <person name="de Groot N.N."/>
        </authorList>
    </citation>
    <scope>NUCLEOTIDE SEQUENCE [LARGE SCALE GENOMIC DNA]</scope>
    <source>
        <strain evidence="4 5">DSM 21019</strain>
    </source>
</reference>
<comment type="catalytic activity">
    <reaction evidence="1 3">
        <text>aldehydo-D-ribose 5-phosphate = D-ribulose 5-phosphate</text>
        <dbReference type="Rhea" id="RHEA:14657"/>
        <dbReference type="ChEBI" id="CHEBI:58121"/>
        <dbReference type="ChEBI" id="CHEBI:58273"/>
        <dbReference type="EC" id="5.3.1.6"/>
    </reaction>
</comment>